<evidence type="ECO:0000259" key="1">
    <source>
        <dbReference type="Pfam" id="PF20229"/>
    </source>
</evidence>
<reference evidence="2 3" key="1">
    <citation type="submission" date="2024-09" db="EMBL/GenBank/DDBJ databases">
        <authorList>
            <person name="Sun Q."/>
            <person name="Mori K."/>
        </authorList>
    </citation>
    <scope>NUCLEOTIDE SEQUENCE [LARGE SCALE GENOMIC DNA]</scope>
    <source>
        <strain evidence="2 3">JCM 1334</strain>
    </source>
</reference>
<organism evidence="2 3">
    <name type="scientific">Arthrobacter ramosus</name>
    <dbReference type="NCBI Taxonomy" id="1672"/>
    <lineage>
        <taxon>Bacteria</taxon>
        <taxon>Bacillati</taxon>
        <taxon>Actinomycetota</taxon>
        <taxon>Actinomycetes</taxon>
        <taxon>Micrococcales</taxon>
        <taxon>Micrococcaceae</taxon>
        <taxon>Arthrobacter</taxon>
    </lineage>
</organism>
<dbReference type="RefSeq" id="WP_234751636.1">
    <property type="nucleotide sequence ID" value="NZ_BAAAWN010000001.1"/>
</dbReference>
<evidence type="ECO:0000313" key="2">
    <source>
        <dbReference type="EMBL" id="MFB9821044.1"/>
    </source>
</evidence>
<dbReference type="Proteomes" id="UP001589702">
    <property type="component" value="Unassembled WGS sequence"/>
</dbReference>
<protein>
    <submittedName>
        <fullName evidence="2">Chromate resistance protein ChrB</fullName>
    </submittedName>
</protein>
<dbReference type="Pfam" id="PF20229">
    <property type="entry name" value="ChrB_N"/>
    <property type="match status" value="1"/>
</dbReference>
<sequence>MCPPESTDGPDAAGAAEWLILVYRVPSEPTRLRATVWRRLKGLGAVYLQNSIAALPKAPAAERALQKLRHEILQMSGTAVLMSSTVLAGESHVLNLYQKARTDEYEEIIDRCTDFLAGIEKEHNAQHFTYAELEENEVDHTKLINWLAKIRARDTFQAPGSNEVDNALAKCAQALEDYAARVYTEESEAH</sequence>
<dbReference type="InterPro" id="IPR046858">
    <property type="entry name" value="ChrB_N"/>
</dbReference>
<keyword evidence="3" id="KW-1185">Reference proteome</keyword>
<proteinExistence type="predicted"/>
<feature type="domain" description="ChrB N-terminal" evidence="1">
    <location>
        <begin position="33"/>
        <end position="187"/>
    </location>
</feature>
<accession>A0ABV5Y399</accession>
<comment type="caution">
    <text evidence="2">The sequence shown here is derived from an EMBL/GenBank/DDBJ whole genome shotgun (WGS) entry which is preliminary data.</text>
</comment>
<evidence type="ECO:0000313" key="3">
    <source>
        <dbReference type="Proteomes" id="UP001589702"/>
    </source>
</evidence>
<gene>
    <name evidence="2" type="ORF">ACFFP1_16235</name>
</gene>
<name>A0ABV5Y399_ARTRM</name>
<dbReference type="EMBL" id="JBHMBC010000025">
    <property type="protein sequence ID" value="MFB9821044.1"/>
    <property type="molecule type" value="Genomic_DNA"/>
</dbReference>